<dbReference type="EMBL" id="JAAWWB010000011">
    <property type="protein sequence ID" value="KAG6772116.1"/>
    <property type="molecule type" value="Genomic_DNA"/>
</dbReference>
<dbReference type="OrthoDB" id="1436566at2759"/>
<evidence type="ECO:0000313" key="2">
    <source>
        <dbReference type="Proteomes" id="UP000886885"/>
    </source>
</evidence>
<keyword evidence="2" id="KW-1185">Reference proteome</keyword>
<dbReference type="Proteomes" id="UP000886885">
    <property type="component" value="Chromosome 6A"/>
</dbReference>
<organism evidence="1 2">
    <name type="scientific">Populus tomentosa</name>
    <name type="common">Chinese white poplar</name>
    <dbReference type="NCBI Taxonomy" id="118781"/>
    <lineage>
        <taxon>Eukaryota</taxon>
        <taxon>Viridiplantae</taxon>
        <taxon>Streptophyta</taxon>
        <taxon>Embryophyta</taxon>
        <taxon>Tracheophyta</taxon>
        <taxon>Spermatophyta</taxon>
        <taxon>Magnoliopsida</taxon>
        <taxon>eudicotyledons</taxon>
        <taxon>Gunneridae</taxon>
        <taxon>Pentapetalae</taxon>
        <taxon>rosids</taxon>
        <taxon>fabids</taxon>
        <taxon>Malpighiales</taxon>
        <taxon>Salicaceae</taxon>
        <taxon>Saliceae</taxon>
        <taxon>Populus</taxon>
    </lineage>
</organism>
<evidence type="ECO:0000313" key="1">
    <source>
        <dbReference type="EMBL" id="KAG6772116.1"/>
    </source>
</evidence>
<accession>A0A8X8CQP5</accession>
<sequence>MVLKYVKQAVGCRFLGASQAIITFTDKESMEKELKEVCSVLKNSFIRFKSWEQKVKAIDRYVWVSILGLPLVGWNHKCIEAIVEGAGKMVGYDITSVSQGLLIGVKELLNTTSFMTLCGQISLILDGDEYEILVNELKPDFSPLFATIKHSMDASGTCISEEESCSENIQKEHKEVDMESDSSLLLYELSNELPGSH</sequence>
<reference evidence="1" key="1">
    <citation type="journal article" date="2020" name="bioRxiv">
        <title>Hybrid origin of Populus tomentosa Carr. identified through genome sequencing and phylogenomic analysis.</title>
        <authorList>
            <person name="An X."/>
            <person name="Gao K."/>
            <person name="Chen Z."/>
            <person name="Li J."/>
            <person name="Yang X."/>
            <person name="Yang X."/>
            <person name="Zhou J."/>
            <person name="Guo T."/>
            <person name="Zhao T."/>
            <person name="Huang S."/>
            <person name="Miao D."/>
            <person name="Khan W.U."/>
            <person name="Rao P."/>
            <person name="Ye M."/>
            <person name="Lei B."/>
            <person name="Liao W."/>
            <person name="Wang J."/>
            <person name="Ji L."/>
            <person name="Li Y."/>
            <person name="Guo B."/>
            <person name="Mustafa N.S."/>
            <person name="Li S."/>
            <person name="Yun Q."/>
            <person name="Keller S.R."/>
            <person name="Mao J."/>
            <person name="Zhang R."/>
            <person name="Strauss S.H."/>
        </authorList>
    </citation>
    <scope>NUCLEOTIDE SEQUENCE</scope>
    <source>
        <strain evidence="1">GM15</strain>
        <tissue evidence="1">Leaf</tissue>
    </source>
</reference>
<comment type="caution">
    <text evidence="1">The sequence shown here is derived from an EMBL/GenBank/DDBJ whole genome shotgun (WGS) entry which is preliminary data.</text>
</comment>
<name>A0A8X8CQP5_POPTO</name>
<protein>
    <recommendedName>
        <fullName evidence="3">DUF4283 domain-containing protein</fullName>
    </recommendedName>
</protein>
<proteinExistence type="predicted"/>
<dbReference type="AlphaFoldDB" id="A0A8X8CQP5"/>
<gene>
    <name evidence="1" type="ORF">POTOM_023512</name>
</gene>
<evidence type="ECO:0008006" key="3">
    <source>
        <dbReference type="Google" id="ProtNLM"/>
    </source>
</evidence>